<dbReference type="AlphaFoldDB" id="A0A4P9W7S2"/>
<dbReference type="InterPro" id="IPR019155">
    <property type="entry name" value="CLEC16A/TT9_N"/>
</dbReference>
<dbReference type="EMBL" id="KZ997886">
    <property type="protein sequence ID" value="RKO86820.1"/>
    <property type="molecule type" value="Genomic_DNA"/>
</dbReference>
<dbReference type="PANTHER" id="PTHR21481:SF0">
    <property type="entry name" value="PROTEIN CLEC16A"/>
    <property type="match status" value="1"/>
</dbReference>
<evidence type="ECO:0000313" key="3">
    <source>
        <dbReference type="EMBL" id="RKO86820.1"/>
    </source>
</evidence>
<organism evidence="3 4">
    <name type="scientific">Blyttiomyces helicus</name>
    <dbReference type="NCBI Taxonomy" id="388810"/>
    <lineage>
        <taxon>Eukaryota</taxon>
        <taxon>Fungi</taxon>
        <taxon>Fungi incertae sedis</taxon>
        <taxon>Chytridiomycota</taxon>
        <taxon>Chytridiomycota incertae sedis</taxon>
        <taxon>Chytridiomycetes</taxon>
        <taxon>Chytridiomycetes incertae sedis</taxon>
        <taxon>Blyttiomyces</taxon>
    </lineage>
</organism>
<evidence type="ECO:0000259" key="2">
    <source>
        <dbReference type="Pfam" id="PF09758"/>
    </source>
</evidence>
<evidence type="ECO:0000256" key="1">
    <source>
        <dbReference type="ARBA" id="ARBA00023006"/>
    </source>
</evidence>
<dbReference type="PANTHER" id="PTHR21481">
    <property type="entry name" value="PROTEIN CLEC16A"/>
    <property type="match status" value="1"/>
</dbReference>
<dbReference type="GO" id="GO:0005770">
    <property type="term" value="C:late endosome"/>
    <property type="evidence" value="ECO:0007669"/>
    <property type="project" value="TreeGrafter"/>
</dbReference>
<proteinExistence type="predicted"/>
<evidence type="ECO:0000313" key="4">
    <source>
        <dbReference type="Proteomes" id="UP000269721"/>
    </source>
</evidence>
<name>A0A4P9W7S2_9FUNG</name>
<gene>
    <name evidence="3" type="ORF">BDK51DRAFT_27049</name>
</gene>
<dbReference type="GO" id="GO:0006914">
    <property type="term" value="P:autophagy"/>
    <property type="evidence" value="ECO:0007669"/>
    <property type="project" value="UniProtKB-KW"/>
</dbReference>
<dbReference type="GO" id="GO:0016197">
    <property type="term" value="P:endosomal transport"/>
    <property type="evidence" value="ECO:0007669"/>
    <property type="project" value="TreeGrafter"/>
</dbReference>
<feature type="domain" description="FPL" evidence="2">
    <location>
        <begin position="384"/>
        <end position="428"/>
    </location>
</feature>
<protein>
    <recommendedName>
        <fullName evidence="2">FPL domain-containing protein</fullName>
    </recommendedName>
</protein>
<accession>A0A4P9W7S2</accession>
<feature type="domain" description="FPL" evidence="2">
    <location>
        <begin position="250"/>
        <end position="366"/>
    </location>
</feature>
<dbReference type="InterPro" id="IPR039272">
    <property type="entry name" value="CLEC16A/TT9"/>
</dbReference>
<dbReference type="OrthoDB" id="294052at2759"/>
<reference evidence="4" key="1">
    <citation type="journal article" date="2018" name="Nat. Microbiol.">
        <title>Leveraging single-cell genomics to expand the fungal tree of life.</title>
        <authorList>
            <person name="Ahrendt S.R."/>
            <person name="Quandt C.A."/>
            <person name="Ciobanu D."/>
            <person name="Clum A."/>
            <person name="Salamov A."/>
            <person name="Andreopoulos B."/>
            <person name="Cheng J.F."/>
            <person name="Woyke T."/>
            <person name="Pelin A."/>
            <person name="Henrissat B."/>
            <person name="Reynolds N.K."/>
            <person name="Benny G.L."/>
            <person name="Smith M.E."/>
            <person name="James T.Y."/>
            <person name="Grigoriev I.V."/>
        </authorList>
    </citation>
    <scope>NUCLEOTIDE SEQUENCE [LARGE SCALE GENOMIC DNA]</scope>
</reference>
<dbReference type="Pfam" id="PF09758">
    <property type="entry name" value="FPL"/>
    <property type="match status" value="2"/>
</dbReference>
<dbReference type="Proteomes" id="UP000269721">
    <property type="component" value="Unassembled WGS sequence"/>
</dbReference>
<feature type="non-terminal residue" evidence="3">
    <location>
        <position position="508"/>
    </location>
</feature>
<dbReference type="GO" id="GO:0007034">
    <property type="term" value="P:vacuolar transport"/>
    <property type="evidence" value="ECO:0007669"/>
    <property type="project" value="TreeGrafter"/>
</dbReference>
<dbReference type="GO" id="GO:0005794">
    <property type="term" value="C:Golgi apparatus"/>
    <property type="evidence" value="ECO:0007669"/>
    <property type="project" value="TreeGrafter"/>
</dbReference>
<keyword evidence="1" id="KW-0072">Autophagy</keyword>
<keyword evidence="4" id="KW-1185">Reference proteome</keyword>
<sequence>MAIEAVATAGGEGEGGAVVAGFHKMISSSLRASALDMAAAEFKFPGGGRASSGKPESWEIYGHRSKIVIGLQRRSRHDRRFQSAFGLGRLATNSSSWSPLCMSALGAFSKRLSNRSLAGHNEEKRLRSLLPLLHVLALRCISCCEDMEDDDSVEEPARGGGRGMAIDPLDGLLFPTQDRLTDWRIWGLPHNPPPRCAPAMDWLFRWGNSSQDTVDKRSVAYLRLLHASLRRNLAAPKRTAAHREDLTNCLRELANLLVWADGDPGDAEILDSFIEAKIHIYLVKFLYLTEDDATILELLRFYNVFFESLRPGNFLWFFLSNSYMNDVISVKYNVENEEIASFVCTLLKNLSTKINPETASLFYNDVGRRREGNRGRCGDGERSIRKETLKYFFGQRLNDFPLFSEAWKYYAHEEGMLRIASRTIILNLFKVRDLARECASIVTCLKDGSDSAANLIPASIDTCLDQILFFQDLFELNLDHVARELSRALIDILVEMLVAQVAAGGRIK</sequence>
<dbReference type="GO" id="GO:1901096">
    <property type="term" value="P:regulation of autophagosome maturation"/>
    <property type="evidence" value="ECO:0007669"/>
    <property type="project" value="TreeGrafter"/>
</dbReference>